<evidence type="ECO:0000256" key="1">
    <source>
        <dbReference type="SAM" id="MobiDB-lite"/>
    </source>
</evidence>
<reference evidence="3" key="1">
    <citation type="submission" date="2025-08" db="UniProtKB">
        <authorList>
            <consortium name="RefSeq"/>
        </authorList>
    </citation>
    <scope>IDENTIFICATION</scope>
    <source>
        <tissue evidence="3">Fruit stalk</tissue>
    </source>
</reference>
<feature type="compositionally biased region" description="Polar residues" evidence="1">
    <location>
        <begin position="541"/>
        <end position="553"/>
    </location>
</feature>
<proteinExistence type="predicted"/>
<evidence type="ECO:0000313" key="2">
    <source>
        <dbReference type="Proteomes" id="UP000515121"/>
    </source>
</evidence>
<feature type="compositionally biased region" description="Polar residues" evidence="1">
    <location>
        <begin position="437"/>
        <end position="450"/>
    </location>
</feature>
<protein>
    <submittedName>
        <fullName evidence="3">Mucin-5AC-like</fullName>
    </submittedName>
</protein>
<feature type="compositionally biased region" description="Polar residues" evidence="1">
    <location>
        <begin position="476"/>
        <end position="530"/>
    </location>
</feature>
<feature type="region of interest" description="Disordered" evidence="1">
    <location>
        <begin position="72"/>
        <end position="415"/>
    </location>
</feature>
<accession>A0A6P5Z4B6</accession>
<dbReference type="GO" id="GO:0043622">
    <property type="term" value="P:cortical microtubule organization"/>
    <property type="evidence" value="ECO:0007669"/>
    <property type="project" value="TreeGrafter"/>
</dbReference>
<feature type="compositionally biased region" description="Polar residues" evidence="1">
    <location>
        <begin position="258"/>
        <end position="315"/>
    </location>
</feature>
<dbReference type="GeneID" id="111297186"/>
<sequence>MVMKERDEELALFLEMRRREKEKEKSSNLLSLHNSEELNAPLRSNVNGNGGVVGSPMSKIVSAVPGRKTAADNFLNSENDKSDYDWLLTPPGTPLFPSMEKESQKALMSEIGVSNSRPTAPKTRLANLPEEPALKSALAPKQQTSSARPNSSSTLNKRPSSSGGPKSASRPATPTGRPTLPTGTKPSRSSTPTSRATLPSIKPAASTARSSTPSRSTSRSSTLTARPSLPASKSTSRSATPTRRLASSSGMPVASAPTGRSSSVPRSAPITSSVPKSAPITSSVMKSNPATFSVTKSAPTTSKNSAPSRGTSPTFKSRPWEPSEMPGFSLDAPPNLRTSLPERPASTSRGRPVALSVRSSSVEASSNGRPRRQSCSPARSRASSGNVSGNGSSIRSVRRADTNGSDHDSPVVIGTKMVERVVNMRKLVPPKSDDNPRNNPTAKLSTSLDSSGFGRTLSKKSLDMAMRHMDIRRRISGNQRPLMTNVPASSIYSVRSGSTKSRTTSVSDSPLATSSNAGSEPSVNTNSFYTDGSEMEDNDLSRGNSSPTSQRAS</sequence>
<feature type="compositionally biased region" description="Low complexity" evidence="1">
    <location>
        <begin position="378"/>
        <end position="395"/>
    </location>
</feature>
<gene>
    <name evidence="3" type="primary">LOC111297186</name>
</gene>
<feature type="compositionally biased region" description="Low complexity" evidence="1">
    <location>
        <begin position="353"/>
        <end position="366"/>
    </location>
</feature>
<dbReference type="GO" id="GO:0055028">
    <property type="term" value="C:cortical microtubule"/>
    <property type="evidence" value="ECO:0007669"/>
    <property type="project" value="TreeGrafter"/>
</dbReference>
<organism evidence="2 3">
    <name type="scientific">Durio zibethinus</name>
    <name type="common">Durian</name>
    <dbReference type="NCBI Taxonomy" id="66656"/>
    <lineage>
        <taxon>Eukaryota</taxon>
        <taxon>Viridiplantae</taxon>
        <taxon>Streptophyta</taxon>
        <taxon>Embryophyta</taxon>
        <taxon>Tracheophyta</taxon>
        <taxon>Spermatophyta</taxon>
        <taxon>Magnoliopsida</taxon>
        <taxon>eudicotyledons</taxon>
        <taxon>Gunneridae</taxon>
        <taxon>Pentapetalae</taxon>
        <taxon>rosids</taxon>
        <taxon>malvids</taxon>
        <taxon>Malvales</taxon>
        <taxon>Malvaceae</taxon>
        <taxon>Helicteroideae</taxon>
        <taxon>Durio</taxon>
    </lineage>
</organism>
<feature type="region of interest" description="Disordered" evidence="1">
    <location>
        <begin position="427"/>
        <end position="456"/>
    </location>
</feature>
<feature type="compositionally biased region" description="Low complexity" evidence="1">
    <location>
        <begin position="170"/>
        <end position="229"/>
    </location>
</feature>
<feature type="compositionally biased region" description="Basic and acidic residues" evidence="1">
    <location>
        <begin position="398"/>
        <end position="409"/>
    </location>
</feature>
<dbReference type="PANTHER" id="PTHR31949">
    <property type="entry name" value="GASTRIC MUCIN-LIKE PROTEIN"/>
    <property type="match status" value="1"/>
</dbReference>
<dbReference type="OrthoDB" id="1929779at2759"/>
<feature type="region of interest" description="Disordered" evidence="1">
    <location>
        <begin position="473"/>
        <end position="553"/>
    </location>
</feature>
<name>A0A6P5Z4B6_DURZI</name>
<dbReference type="RefSeq" id="XP_022747559.1">
    <property type="nucleotide sequence ID" value="XM_022891824.1"/>
</dbReference>
<feature type="compositionally biased region" description="Polar residues" evidence="1">
    <location>
        <begin position="231"/>
        <end position="250"/>
    </location>
</feature>
<dbReference type="AlphaFoldDB" id="A0A6P5Z4B6"/>
<feature type="compositionally biased region" description="Polar residues" evidence="1">
    <location>
        <begin position="141"/>
        <end position="164"/>
    </location>
</feature>
<dbReference type="KEGG" id="dzi:111297186"/>
<evidence type="ECO:0000313" key="3">
    <source>
        <dbReference type="RefSeq" id="XP_022747559.1"/>
    </source>
</evidence>
<keyword evidence="2" id="KW-1185">Reference proteome</keyword>
<dbReference type="PANTHER" id="PTHR31949:SF15">
    <property type="entry name" value="ENDOCHITINASE A-LIKE ISOFORM X1"/>
    <property type="match status" value="1"/>
</dbReference>
<dbReference type="Proteomes" id="UP000515121">
    <property type="component" value="Unplaced"/>
</dbReference>